<gene>
    <name evidence="2" type="ORF">JAO71_14690</name>
</gene>
<feature type="signal peptide" evidence="1">
    <location>
        <begin position="1"/>
        <end position="19"/>
    </location>
</feature>
<evidence type="ECO:0000256" key="1">
    <source>
        <dbReference type="SAM" id="SignalP"/>
    </source>
</evidence>
<keyword evidence="1" id="KW-0732">Signal</keyword>
<dbReference type="EMBL" id="JAEMEF010000016">
    <property type="protein sequence ID" value="MBL7561050.1"/>
    <property type="molecule type" value="Genomic_DNA"/>
</dbReference>
<evidence type="ECO:0000313" key="3">
    <source>
        <dbReference type="Proteomes" id="UP000605013"/>
    </source>
</evidence>
<feature type="chain" id="PRO_5045560154" evidence="1">
    <location>
        <begin position="20"/>
        <end position="227"/>
    </location>
</feature>
<dbReference type="SUPFAM" id="SSF82185">
    <property type="entry name" value="Histone H3 K4-specific methyltransferase SET7/9 N-terminal domain"/>
    <property type="match status" value="1"/>
</dbReference>
<organism evidence="2 3">
    <name type="scientific">Olleya sediminilitoris</name>
    <dbReference type="NCBI Taxonomy" id="2795739"/>
    <lineage>
        <taxon>Bacteria</taxon>
        <taxon>Pseudomonadati</taxon>
        <taxon>Bacteroidota</taxon>
        <taxon>Flavobacteriia</taxon>
        <taxon>Flavobacteriales</taxon>
        <taxon>Flavobacteriaceae</taxon>
    </lineage>
</organism>
<accession>A0ABS1WPL3</accession>
<sequence length="227" mass="26167">MKKITLLIIVLITTTVSFSQEFNQFDDNGKRHGTWKKTFENTKVLRYQGQFDHGKEVGTFKFYKNINGKAVLTATKVFNKADDVAQVTFLASNKAKISEGKMRGRNYIGKWVIYHKNSDQVMTEENYNSNGKLEGQKRVYYLSGQVAELALYKDGLLDGESKWYAENGNLIKSVTFKEDKYDGVYKTYNKNGQIAKKGHYKNDVKCCVWKRYKDGKLVEEKDLDKKG</sequence>
<reference evidence="2 3" key="1">
    <citation type="submission" date="2020-12" db="EMBL/GenBank/DDBJ databases">
        <title>Olleya sediminilitoris sp. nov., isolated from a tidal flat.</title>
        <authorList>
            <person name="Park S."/>
            <person name="Yoon J.-H."/>
        </authorList>
    </citation>
    <scope>NUCLEOTIDE SEQUENCE [LARGE SCALE GENOMIC DNA]</scope>
    <source>
        <strain evidence="2 3">YSTF-M6</strain>
    </source>
</reference>
<proteinExistence type="predicted"/>
<comment type="caution">
    <text evidence="2">The sequence shown here is derived from an EMBL/GenBank/DDBJ whole genome shotgun (WGS) entry which is preliminary data.</text>
</comment>
<dbReference type="InterPro" id="IPR011652">
    <property type="entry name" value="MORN_2"/>
</dbReference>
<keyword evidence="3" id="KW-1185">Reference proteome</keyword>
<dbReference type="Gene3D" id="2.20.110.10">
    <property type="entry name" value="Histone H3 K4-specific methyltransferase SET7/9 N-terminal domain"/>
    <property type="match status" value="1"/>
</dbReference>
<dbReference type="Gene3D" id="3.90.930.1">
    <property type="match status" value="1"/>
</dbReference>
<dbReference type="Pfam" id="PF07661">
    <property type="entry name" value="MORN_2"/>
    <property type="match status" value="3"/>
</dbReference>
<name>A0ABS1WPL3_9FLAO</name>
<protein>
    <submittedName>
        <fullName evidence="2">Toxin-antitoxin system YwqK family antitoxin</fullName>
    </submittedName>
</protein>
<dbReference type="Proteomes" id="UP000605013">
    <property type="component" value="Unassembled WGS sequence"/>
</dbReference>
<dbReference type="RefSeq" id="WP_203001541.1">
    <property type="nucleotide sequence ID" value="NZ_JAEMEF010000016.1"/>
</dbReference>
<evidence type="ECO:0000313" key="2">
    <source>
        <dbReference type="EMBL" id="MBL7561050.1"/>
    </source>
</evidence>